<keyword evidence="3" id="KW-0963">Cytoplasm</keyword>
<accession>A0A4R1M2B3</accession>
<reference evidence="7 8" key="1">
    <citation type="submission" date="2019-03" db="EMBL/GenBank/DDBJ databases">
        <title>Genomic Encyclopedia of Archaeal and Bacterial Type Strains, Phase II (KMG-II): from individual species to whole genera.</title>
        <authorList>
            <person name="Goeker M."/>
        </authorList>
    </citation>
    <scope>NUCLEOTIDE SEQUENCE [LARGE SCALE GENOMIC DNA]</scope>
    <source>
        <strain evidence="7 8">DSM 22554</strain>
    </source>
</reference>
<dbReference type="AlphaFoldDB" id="A0A4R1M2B3"/>
<sequence>MKNKHPEGHLENTNPEEHLENKKIIDELESVNEARLHSKDDSHLNEADQADDLSPEILLKAELKEANDKYLRLYAEFDNYKRRTSKERIELLQTAGKEVIGDLLSTLDDFDRALKAMELSDSVDSIKEGVTLVSQKLKKTLQQKGLKEMESINQPFDAEIHEAITNIPAPTDDLKGKVLDEIEKGYYLNDKVLRYAKVVVGS</sequence>
<dbReference type="InterPro" id="IPR013805">
    <property type="entry name" value="GrpE_CC"/>
</dbReference>
<dbReference type="CDD" id="cd00446">
    <property type="entry name" value="GrpE"/>
    <property type="match status" value="1"/>
</dbReference>
<dbReference type="GO" id="GO:0000774">
    <property type="term" value="F:adenyl-nucleotide exchange factor activity"/>
    <property type="evidence" value="ECO:0007669"/>
    <property type="project" value="InterPro"/>
</dbReference>
<comment type="similarity">
    <text evidence="1 3 5">Belongs to the GrpE family.</text>
</comment>
<keyword evidence="2 3" id="KW-0143">Chaperone</keyword>
<evidence type="ECO:0000256" key="6">
    <source>
        <dbReference type="SAM" id="MobiDB-lite"/>
    </source>
</evidence>
<dbReference type="Pfam" id="PF01025">
    <property type="entry name" value="GrpE"/>
    <property type="match status" value="1"/>
</dbReference>
<dbReference type="Gene3D" id="3.90.20.20">
    <property type="match status" value="1"/>
</dbReference>
<dbReference type="Proteomes" id="UP000294616">
    <property type="component" value="Unassembled WGS sequence"/>
</dbReference>
<organism evidence="7 8">
    <name type="scientific">Albibacterium bauzanense</name>
    <dbReference type="NCBI Taxonomy" id="653929"/>
    <lineage>
        <taxon>Bacteria</taxon>
        <taxon>Pseudomonadati</taxon>
        <taxon>Bacteroidota</taxon>
        <taxon>Sphingobacteriia</taxon>
        <taxon>Sphingobacteriales</taxon>
        <taxon>Sphingobacteriaceae</taxon>
        <taxon>Albibacterium</taxon>
    </lineage>
</organism>
<evidence type="ECO:0000313" key="7">
    <source>
        <dbReference type="EMBL" id="TCK84984.1"/>
    </source>
</evidence>
<protein>
    <recommendedName>
        <fullName evidence="3 4">Protein GrpE</fullName>
    </recommendedName>
    <alternativeName>
        <fullName evidence="3">HSP-70 cofactor</fullName>
    </alternativeName>
</protein>
<comment type="subunit">
    <text evidence="3">Homodimer.</text>
</comment>
<evidence type="ECO:0000256" key="2">
    <source>
        <dbReference type="ARBA" id="ARBA00023186"/>
    </source>
</evidence>
<dbReference type="GO" id="GO:0051082">
    <property type="term" value="F:unfolded protein binding"/>
    <property type="evidence" value="ECO:0007669"/>
    <property type="project" value="TreeGrafter"/>
</dbReference>
<dbReference type="OrthoDB" id="9812586at2"/>
<dbReference type="GO" id="GO:0006457">
    <property type="term" value="P:protein folding"/>
    <property type="evidence" value="ECO:0007669"/>
    <property type="project" value="InterPro"/>
</dbReference>
<feature type="compositionally biased region" description="Basic and acidic residues" evidence="6">
    <location>
        <begin position="1"/>
        <end position="46"/>
    </location>
</feature>
<dbReference type="HAMAP" id="MF_01151">
    <property type="entry name" value="GrpE"/>
    <property type="match status" value="1"/>
</dbReference>
<dbReference type="SUPFAM" id="SSF58014">
    <property type="entry name" value="Coiled-coil domain of nucleotide exchange factor GrpE"/>
    <property type="match status" value="1"/>
</dbReference>
<feature type="region of interest" description="Disordered" evidence="6">
    <location>
        <begin position="1"/>
        <end position="51"/>
    </location>
</feature>
<dbReference type="GO" id="GO:0005737">
    <property type="term" value="C:cytoplasm"/>
    <property type="evidence" value="ECO:0007669"/>
    <property type="project" value="UniProtKB-SubCell"/>
</dbReference>
<comment type="subcellular location">
    <subcellularLocation>
        <location evidence="3">Cytoplasm</location>
    </subcellularLocation>
</comment>
<dbReference type="GO" id="GO:0042803">
    <property type="term" value="F:protein homodimerization activity"/>
    <property type="evidence" value="ECO:0007669"/>
    <property type="project" value="InterPro"/>
</dbReference>
<dbReference type="PRINTS" id="PR00773">
    <property type="entry name" value="GRPEPROTEIN"/>
</dbReference>
<evidence type="ECO:0000256" key="3">
    <source>
        <dbReference type="HAMAP-Rule" id="MF_01151"/>
    </source>
</evidence>
<gene>
    <name evidence="3" type="primary">grpE</name>
    <name evidence="7" type="ORF">C8N28_0280</name>
</gene>
<evidence type="ECO:0000313" key="8">
    <source>
        <dbReference type="Proteomes" id="UP000294616"/>
    </source>
</evidence>
<dbReference type="RefSeq" id="WP_132220815.1">
    <property type="nucleotide sequence ID" value="NZ_SMGO01000001.1"/>
</dbReference>
<keyword evidence="8" id="KW-1185">Reference proteome</keyword>
<dbReference type="PANTHER" id="PTHR21237:SF23">
    <property type="entry name" value="GRPE PROTEIN HOMOLOG, MITOCHONDRIAL"/>
    <property type="match status" value="1"/>
</dbReference>
<dbReference type="InterPro" id="IPR000740">
    <property type="entry name" value="GrpE"/>
</dbReference>
<dbReference type="PANTHER" id="PTHR21237">
    <property type="entry name" value="GRPE PROTEIN"/>
    <property type="match status" value="1"/>
</dbReference>
<dbReference type="EMBL" id="SMGO01000001">
    <property type="protein sequence ID" value="TCK84984.1"/>
    <property type="molecule type" value="Genomic_DNA"/>
</dbReference>
<dbReference type="PROSITE" id="PS01071">
    <property type="entry name" value="GRPE"/>
    <property type="match status" value="1"/>
</dbReference>
<keyword evidence="3 4" id="KW-0346">Stress response</keyword>
<dbReference type="InterPro" id="IPR009012">
    <property type="entry name" value="GrpE_head"/>
</dbReference>
<name>A0A4R1M2B3_9SPHI</name>
<evidence type="ECO:0000256" key="1">
    <source>
        <dbReference type="ARBA" id="ARBA00009054"/>
    </source>
</evidence>
<proteinExistence type="inferred from homology"/>
<evidence type="ECO:0000256" key="5">
    <source>
        <dbReference type="RuleBase" id="RU004478"/>
    </source>
</evidence>
<evidence type="ECO:0000256" key="4">
    <source>
        <dbReference type="RuleBase" id="RU000639"/>
    </source>
</evidence>
<dbReference type="Gene3D" id="2.30.22.10">
    <property type="entry name" value="Head domain of nucleotide exchange factor GrpE"/>
    <property type="match status" value="1"/>
</dbReference>
<comment type="function">
    <text evidence="3 4">Participates actively in the response to hyperosmotic and heat shock by preventing the aggregation of stress-denatured proteins, in association with DnaK and GrpE. It is the nucleotide exchange factor for DnaK and may function as a thermosensor. Unfolded proteins bind initially to DnaJ; upon interaction with the DnaJ-bound protein, DnaK hydrolyzes its bound ATP, resulting in the formation of a stable complex. GrpE releases ADP from DnaK; ATP binding to DnaK triggers the release of the substrate protein, thus completing the reaction cycle. Several rounds of ATP-dependent interactions between DnaJ, DnaK and GrpE are required for fully efficient folding.</text>
</comment>
<dbReference type="SUPFAM" id="SSF51064">
    <property type="entry name" value="Head domain of nucleotide exchange factor GrpE"/>
    <property type="match status" value="1"/>
</dbReference>
<dbReference type="GO" id="GO:0051087">
    <property type="term" value="F:protein-folding chaperone binding"/>
    <property type="evidence" value="ECO:0007669"/>
    <property type="project" value="InterPro"/>
</dbReference>
<comment type="caution">
    <text evidence="7">The sequence shown here is derived from an EMBL/GenBank/DDBJ whole genome shotgun (WGS) entry which is preliminary data.</text>
</comment>